<feature type="domain" description="RNA polymerase sigma-70 region 2" evidence="5">
    <location>
        <begin position="29"/>
        <end position="74"/>
    </location>
</feature>
<evidence type="ECO:0000259" key="5">
    <source>
        <dbReference type="Pfam" id="PF04542"/>
    </source>
</evidence>
<dbReference type="Gene3D" id="1.10.1740.10">
    <property type="match status" value="1"/>
</dbReference>
<comment type="similarity">
    <text evidence="1">Belongs to the sigma-70 factor family. ECF subfamily.</text>
</comment>
<evidence type="ECO:0000313" key="7">
    <source>
        <dbReference type="EMBL" id="SBV93786.1"/>
    </source>
</evidence>
<evidence type="ECO:0000256" key="2">
    <source>
        <dbReference type="ARBA" id="ARBA00023015"/>
    </source>
</evidence>
<protein>
    <recommendedName>
        <fullName evidence="8">RNA polymerase ECF-type sigma factor</fullName>
    </recommendedName>
</protein>
<organism evidence="7">
    <name type="scientific">uncultured Dysgonomonas sp</name>
    <dbReference type="NCBI Taxonomy" id="206096"/>
    <lineage>
        <taxon>Bacteria</taxon>
        <taxon>Pseudomonadati</taxon>
        <taxon>Bacteroidota</taxon>
        <taxon>Bacteroidia</taxon>
        <taxon>Bacteroidales</taxon>
        <taxon>Dysgonomonadaceae</taxon>
        <taxon>Dysgonomonas</taxon>
        <taxon>environmental samples</taxon>
    </lineage>
</organism>
<dbReference type="Pfam" id="PF08281">
    <property type="entry name" value="Sigma70_r4_2"/>
    <property type="match status" value="1"/>
</dbReference>
<evidence type="ECO:0008006" key="8">
    <source>
        <dbReference type="Google" id="ProtNLM"/>
    </source>
</evidence>
<dbReference type="SUPFAM" id="SSF88946">
    <property type="entry name" value="Sigma2 domain of RNA polymerase sigma factors"/>
    <property type="match status" value="1"/>
</dbReference>
<dbReference type="PANTHER" id="PTHR43133">
    <property type="entry name" value="RNA POLYMERASE ECF-TYPE SIGMA FACTO"/>
    <property type="match status" value="1"/>
</dbReference>
<dbReference type="EMBL" id="FLUM01000001">
    <property type="protein sequence ID" value="SBV93786.1"/>
    <property type="molecule type" value="Genomic_DNA"/>
</dbReference>
<sequence>MEKEFFKQVNASQGILQKICNIYFYGNPYKEDYYQEIIIRLWKAYPNFKNQSSFSTWLYKIALNTAIDILRKQSIRPIHVELTEYEYRQPDDSYHLESENKDKLYRAILHLTEVEKAIILLYLESYEYKEISVIIGISESNIGVKINRIKNKLNKILTNGKE</sequence>
<dbReference type="InterPro" id="IPR013249">
    <property type="entry name" value="RNA_pol_sigma70_r4_t2"/>
</dbReference>
<dbReference type="Pfam" id="PF04542">
    <property type="entry name" value="Sigma70_r2"/>
    <property type="match status" value="1"/>
</dbReference>
<proteinExistence type="inferred from homology"/>
<dbReference type="RefSeq" id="WP_296938844.1">
    <property type="nucleotide sequence ID" value="NZ_LT599032.1"/>
</dbReference>
<dbReference type="GO" id="GO:0003677">
    <property type="term" value="F:DNA binding"/>
    <property type="evidence" value="ECO:0007669"/>
    <property type="project" value="InterPro"/>
</dbReference>
<accession>A0A212J2V0</accession>
<dbReference type="GO" id="GO:0016987">
    <property type="term" value="F:sigma factor activity"/>
    <property type="evidence" value="ECO:0007669"/>
    <property type="project" value="UniProtKB-KW"/>
</dbReference>
<dbReference type="PANTHER" id="PTHR43133:SF45">
    <property type="entry name" value="RNA POLYMERASE ECF-TYPE SIGMA FACTOR"/>
    <property type="match status" value="1"/>
</dbReference>
<evidence type="ECO:0000259" key="6">
    <source>
        <dbReference type="Pfam" id="PF08281"/>
    </source>
</evidence>
<dbReference type="Gene3D" id="1.10.10.10">
    <property type="entry name" value="Winged helix-like DNA-binding domain superfamily/Winged helix DNA-binding domain"/>
    <property type="match status" value="1"/>
</dbReference>
<gene>
    <name evidence="7" type="ORF">KL86DYS1_10957</name>
</gene>
<dbReference type="InterPro" id="IPR013325">
    <property type="entry name" value="RNA_pol_sigma_r2"/>
</dbReference>
<dbReference type="InterPro" id="IPR007627">
    <property type="entry name" value="RNA_pol_sigma70_r2"/>
</dbReference>
<reference evidence="7" key="1">
    <citation type="submission" date="2016-04" db="EMBL/GenBank/DDBJ databases">
        <authorList>
            <person name="Evans L.H."/>
            <person name="Alamgir A."/>
            <person name="Owens N."/>
            <person name="Weber N.D."/>
            <person name="Virtaneva K."/>
            <person name="Barbian K."/>
            <person name="Babar A."/>
            <person name="Rosenke K."/>
        </authorList>
    </citation>
    <scope>NUCLEOTIDE SEQUENCE</scope>
    <source>
        <strain evidence="7">86-1</strain>
    </source>
</reference>
<dbReference type="InterPro" id="IPR036388">
    <property type="entry name" value="WH-like_DNA-bd_sf"/>
</dbReference>
<name>A0A212J2V0_9BACT</name>
<dbReference type="InterPro" id="IPR014284">
    <property type="entry name" value="RNA_pol_sigma-70_dom"/>
</dbReference>
<evidence type="ECO:0000256" key="3">
    <source>
        <dbReference type="ARBA" id="ARBA00023082"/>
    </source>
</evidence>
<keyword evidence="4" id="KW-0804">Transcription</keyword>
<keyword evidence="3" id="KW-0731">Sigma factor</keyword>
<evidence type="ECO:0000256" key="1">
    <source>
        <dbReference type="ARBA" id="ARBA00010641"/>
    </source>
</evidence>
<dbReference type="GO" id="GO:0006352">
    <property type="term" value="P:DNA-templated transcription initiation"/>
    <property type="evidence" value="ECO:0007669"/>
    <property type="project" value="InterPro"/>
</dbReference>
<keyword evidence="2" id="KW-0805">Transcription regulation</keyword>
<feature type="domain" description="RNA polymerase sigma factor 70 region 4 type 2" evidence="6">
    <location>
        <begin position="102"/>
        <end position="153"/>
    </location>
</feature>
<dbReference type="SUPFAM" id="SSF88659">
    <property type="entry name" value="Sigma3 and sigma4 domains of RNA polymerase sigma factors"/>
    <property type="match status" value="1"/>
</dbReference>
<dbReference type="InterPro" id="IPR039425">
    <property type="entry name" value="RNA_pol_sigma-70-like"/>
</dbReference>
<evidence type="ECO:0000256" key="4">
    <source>
        <dbReference type="ARBA" id="ARBA00023163"/>
    </source>
</evidence>
<dbReference type="AlphaFoldDB" id="A0A212J2V0"/>
<dbReference type="NCBIfam" id="TIGR02937">
    <property type="entry name" value="sigma70-ECF"/>
    <property type="match status" value="1"/>
</dbReference>
<dbReference type="InterPro" id="IPR013324">
    <property type="entry name" value="RNA_pol_sigma_r3/r4-like"/>
</dbReference>